<keyword evidence="1" id="KW-1133">Transmembrane helix</keyword>
<keyword evidence="1" id="KW-0812">Transmembrane</keyword>
<proteinExistence type="predicted"/>
<evidence type="ECO:0000256" key="2">
    <source>
        <dbReference type="SAM" id="SignalP"/>
    </source>
</evidence>
<feature type="signal peptide" evidence="2">
    <location>
        <begin position="1"/>
        <end position="23"/>
    </location>
</feature>
<feature type="chain" id="PRO_5039953658" evidence="2">
    <location>
        <begin position="24"/>
        <end position="750"/>
    </location>
</feature>
<feature type="transmembrane region" description="Helical" evidence="1">
    <location>
        <begin position="208"/>
        <end position="227"/>
    </location>
</feature>
<name>A0A9K3GFI6_9EUKA</name>
<dbReference type="EMBL" id="BDIP01000201">
    <property type="protein sequence ID" value="GIQ80595.1"/>
    <property type="molecule type" value="Genomic_DNA"/>
</dbReference>
<organism evidence="3 4">
    <name type="scientific">Kipferlia bialata</name>
    <dbReference type="NCBI Taxonomy" id="797122"/>
    <lineage>
        <taxon>Eukaryota</taxon>
        <taxon>Metamonada</taxon>
        <taxon>Carpediemonas-like organisms</taxon>
        <taxon>Kipferlia</taxon>
    </lineage>
</organism>
<evidence type="ECO:0000313" key="3">
    <source>
        <dbReference type="EMBL" id="GIQ80595.1"/>
    </source>
</evidence>
<feature type="transmembrane region" description="Helical" evidence="1">
    <location>
        <begin position="702"/>
        <end position="725"/>
    </location>
</feature>
<dbReference type="Proteomes" id="UP000265618">
    <property type="component" value="Unassembled WGS sequence"/>
</dbReference>
<keyword evidence="2" id="KW-0732">Signal</keyword>
<evidence type="ECO:0000313" key="4">
    <source>
        <dbReference type="Proteomes" id="UP000265618"/>
    </source>
</evidence>
<dbReference type="AlphaFoldDB" id="A0A9K3GFI6"/>
<feature type="transmembrane region" description="Helical" evidence="1">
    <location>
        <begin position="116"/>
        <end position="137"/>
    </location>
</feature>
<keyword evidence="1" id="KW-0472">Membrane</keyword>
<comment type="caution">
    <text evidence="3">The sequence shown here is derived from an EMBL/GenBank/DDBJ whole genome shotgun (WGS) entry which is preliminary data.</text>
</comment>
<accession>A0A9K3GFI6</accession>
<gene>
    <name evidence="3" type="ORF">KIPB_001421</name>
</gene>
<evidence type="ECO:0000256" key="1">
    <source>
        <dbReference type="SAM" id="Phobius"/>
    </source>
</evidence>
<keyword evidence="4" id="KW-1185">Reference proteome</keyword>
<reference evidence="3 4" key="1">
    <citation type="journal article" date="2018" name="PLoS ONE">
        <title>The draft genome of Kipferlia bialata reveals reductive genome evolution in fornicate parasites.</title>
        <authorList>
            <person name="Tanifuji G."/>
            <person name="Takabayashi S."/>
            <person name="Kume K."/>
            <person name="Takagi M."/>
            <person name="Nakayama T."/>
            <person name="Kamikawa R."/>
            <person name="Inagaki Y."/>
            <person name="Hashimoto T."/>
        </authorList>
    </citation>
    <scope>NUCLEOTIDE SEQUENCE [LARGE SCALE GENOMIC DNA]</scope>
    <source>
        <strain evidence="3">NY0173</strain>
    </source>
</reference>
<protein>
    <submittedName>
        <fullName evidence="3">Uncharacterized protein</fullName>
    </submittedName>
</protein>
<sequence>MCACSAGVLLVLCVALCVPGWSAASTAFVCPSPNPSFADTPTDYVCPLSAEGGFPYEWLQPVSVSDYPTTSEVSLKTAALRRLWPIGPQTYWDPQAWVDYDESEGTSLRMYKVMFFIYYNLGLLLLLRIVIIFHDTVTDPSLEKYRKEPLTSDGTYQRRVKWLRRLDISGQECIEVRKLQSMLDEASYRQVGLQYDVKKRKTIAGGRVTWLCLNVAISVYCILVYLVTFSTTPALPGALSEEIPLAIANERYVNSIPFTSLSSMDASALQAWIESNDSLYVSEVVGGDWGTECVDYSLVSDLPFDETLEVVYAASAGLLPSGAQAVAPTTMEDLRTSGSFGVTSVGCRIQGSGESCDAAFNDWFDTINSPFVAYGCYMDPVGVYHHLSAVSSALIQGFAEGGDVSYTLTWQPSTEYPGFGLNTPAGVKLHVLPPSTSLVYGDIVERHLSSFLSLTDNIGEVQPKDQTFSGLRWSRYDQGSILSCRWREILQLPADSTVTECYGEDSEPLYPGRSLFGNDINGNTTWDASRVVSQAIGPIPESQTSDNLADSTFSCSLSCTDSGMCRYTGQYCEELRLGSVLGAETEPVSELLQSVFTKAIVAHYTDPENYDFTQPSGIICPHQHFHISTQQGLTSCGIDPFFNRASNWGMYGSVYNDLAVSPSICHAGSTPSADQPLSVTISREVVDTVARVEFSLPAFSTAMTAVVVYSLELFGLHALVLWIGLKIHKRHAKKKAKIANVARQVALNCV</sequence>